<dbReference type="OrthoDB" id="3266505at2759"/>
<accession>A0A9W8SDH2</accession>
<dbReference type="InterPro" id="IPR007219">
    <property type="entry name" value="XnlR_reg_dom"/>
</dbReference>
<dbReference type="InterPro" id="IPR050987">
    <property type="entry name" value="AtrR-like"/>
</dbReference>
<evidence type="ECO:0000313" key="4">
    <source>
        <dbReference type="EMBL" id="KAJ4269770.1"/>
    </source>
</evidence>
<keyword evidence="5" id="KW-1185">Reference proteome</keyword>
<name>A0A9W8SDH2_9HYPO</name>
<organism evidence="4 5">
    <name type="scientific">Fusarium torreyae</name>
    <dbReference type="NCBI Taxonomy" id="1237075"/>
    <lineage>
        <taxon>Eukaryota</taxon>
        <taxon>Fungi</taxon>
        <taxon>Dikarya</taxon>
        <taxon>Ascomycota</taxon>
        <taxon>Pezizomycotina</taxon>
        <taxon>Sordariomycetes</taxon>
        <taxon>Hypocreomycetidae</taxon>
        <taxon>Hypocreales</taxon>
        <taxon>Nectriaceae</taxon>
        <taxon>Fusarium</taxon>
    </lineage>
</organism>
<dbReference type="Pfam" id="PF04082">
    <property type="entry name" value="Fungal_trans"/>
    <property type="match status" value="1"/>
</dbReference>
<protein>
    <recommendedName>
        <fullName evidence="3">Xylanolytic transcriptional activator regulatory domain-containing protein</fullName>
    </recommendedName>
</protein>
<dbReference type="SMART" id="SM00906">
    <property type="entry name" value="Fungal_trans"/>
    <property type="match status" value="1"/>
</dbReference>
<dbReference type="GO" id="GO:0006351">
    <property type="term" value="P:DNA-templated transcription"/>
    <property type="evidence" value="ECO:0007669"/>
    <property type="project" value="InterPro"/>
</dbReference>
<dbReference type="GO" id="GO:0003677">
    <property type="term" value="F:DNA binding"/>
    <property type="evidence" value="ECO:0007669"/>
    <property type="project" value="InterPro"/>
</dbReference>
<sequence length="460" mass="51232">METQDNLAAGTDGIHRRTVNEQKTTMRRQGAKLKQYIRSLEQRLKETETTSRATSVPGQEVGHNAAESSDSDDALHVYAAKASNTSQTPQSGWPKVITRNIIHAQQHMNNLERNVFVPLPPKEYMVHFVFNALEDMYQIRPLFSTSEVLKLVDDQCLAGLSNCHDNPTRWATLNALIAMGIQWKADNRAIEELFPISWAYFKNAYAIFPELVARGASLESCQAMLAMALFMQGTADALTFTSLLSAAAHTAQCIGLHLEDAGGPTEAIGMEKRRRTFWLIRVLQCNASIKLGLPAPFDEVDVDLPAQEPAMGACVTTDLLRHMSTLSLIQSRISRHLRPESALWKDHDEMLQVLADIDNRLAHWLSELPSELRPPHSPRAVDPGIAELHFAYYACTWRIHGANSMIQKTQNHSASASSLLLVMPDPAHSARATISLFQSMSPQPLAVLWYVLRLSVPHGF</sequence>
<evidence type="ECO:0000259" key="3">
    <source>
        <dbReference type="SMART" id="SM00906"/>
    </source>
</evidence>
<comment type="caution">
    <text evidence="4">The sequence shown here is derived from an EMBL/GenBank/DDBJ whole genome shotgun (WGS) entry which is preliminary data.</text>
</comment>
<dbReference type="GO" id="GO:0003700">
    <property type="term" value="F:DNA-binding transcription factor activity"/>
    <property type="evidence" value="ECO:0007669"/>
    <property type="project" value="InterPro"/>
</dbReference>
<gene>
    <name evidence="4" type="ORF">NW762_001438</name>
</gene>
<evidence type="ECO:0000256" key="1">
    <source>
        <dbReference type="ARBA" id="ARBA00023242"/>
    </source>
</evidence>
<evidence type="ECO:0000313" key="5">
    <source>
        <dbReference type="Proteomes" id="UP001152049"/>
    </source>
</evidence>
<dbReference type="CDD" id="cd12148">
    <property type="entry name" value="fungal_TF_MHR"/>
    <property type="match status" value="1"/>
</dbReference>
<dbReference type="PANTHER" id="PTHR46910:SF25">
    <property type="entry name" value="ABC-TRANSPORTER-REGULATING TRANSCRIPTION FACTOR"/>
    <property type="match status" value="1"/>
</dbReference>
<keyword evidence="1" id="KW-0539">Nucleus</keyword>
<reference evidence="4" key="1">
    <citation type="submission" date="2022-09" db="EMBL/GenBank/DDBJ databases">
        <title>Fusarium specimens isolated from Avocado Roots.</title>
        <authorList>
            <person name="Stajich J."/>
            <person name="Roper C."/>
            <person name="Heimlech-Rivalta G."/>
        </authorList>
    </citation>
    <scope>NUCLEOTIDE SEQUENCE</scope>
    <source>
        <strain evidence="4">CF00136</strain>
    </source>
</reference>
<dbReference type="AlphaFoldDB" id="A0A9W8SDH2"/>
<evidence type="ECO:0000256" key="2">
    <source>
        <dbReference type="SAM" id="MobiDB-lite"/>
    </source>
</evidence>
<proteinExistence type="predicted"/>
<feature type="region of interest" description="Disordered" evidence="2">
    <location>
        <begin position="43"/>
        <end position="71"/>
    </location>
</feature>
<dbReference type="EMBL" id="JAOQAZ010000002">
    <property type="protein sequence ID" value="KAJ4269770.1"/>
    <property type="molecule type" value="Genomic_DNA"/>
</dbReference>
<dbReference type="GO" id="GO:0008270">
    <property type="term" value="F:zinc ion binding"/>
    <property type="evidence" value="ECO:0007669"/>
    <property type="project" value="InterPro"/>
</dbReference>
<dbReference type="PANTHER" id="PTHR46910">
    <property type="entry name" value="TRANSCRIPTION FACTOR PDR1"/>
    <property type="match status" value="1"/>
</dbReference>
<feature type="domain" description="Xylanolytic transcriptional activator regulatory" evidence="3">
    <location>
        <begin position="240"/>
        <end position="311"/>
    </location>
</feature>
<dbReference type="Proteomes" id="UP001152049">
    <property type="component" value="Unassembled WGS sequence"/>
</dbReference>
<feature type="region of interest" description="Disordered" evidence="2">
    <location>
        <begin position="1"/>
        <end position="31"/>
    </location>
</feature>